<accession>A0ABD5RI96</accession>
<sequence>MSKAADADSTDVDERVVRRLKADDQPTAVRVLRAVRGQPVAASGRDYQQTLYRCPDLVARFENDGATVFIRRQAARSAFQQATVRDDHVTVTDLGVVGAGMLLSSEAEVLPLEDVDVFENPDVDYRGQGFDGGAP</sequence>
<evidence type="ECO:0000313" key="2">
    <source>
        <dbReference type="Proteomes" id="UP001596099"/>
    </source>
</evidence>
<proteinExistence type="predicted"/>
<dbReference type="EMBL" id="JBHSQH010000001">
    <property type="protein sequence ID" value="MFC5970033.1"/>
    <property type="molecule type" value="Genomic_DNA"/>
</dbReference>
<evidence type="ECO:0000313" key="1">
    <source>
        <dbReference type="EMBL" id="MFC5970033.1"/>
    </source>
</evidence>
<dbReference type="AlphaFoldDB" id="A0ABD5RI96"/>
<dbReference type="RefSeq" id="WP_247418661.1">
    <property type="nucleotide sequence ID" value="NZ_JALLGW010000002.1"/>
</dbReference>
<organism evidence="1 2">
    <name type="scientific">Halomarina salina</name>
    <dbReference type="NCBI Taxonomy" id="1872699"/>
    <lineage>
        <taxon>Archaea</taxon>
        <taxon>Methanobacteriati</taxon>
        <taxon>Methanobacteriota</taxon>
        <taxon>Stenosarchaea group</taxon>
        <taxon>Halobacteria</taxon>
        <taxon>Halobacteriales</taxon>
        <taxon>Natronomonadaceae</taxon>
        <taxon>Halomarina</taxon>
    </lineage>
</organism>
<reference evidence="1 2" key="1">
    <citation type="journal article" date="2019" name="Int. J. Syst. Evol. Microbiol.">
        <title>The Global Catalogue of Microorganisms (GCM) 10K type strain sequencing project: providing services to taxonomists for standard genome sequencing and annotation.</title>
        <authorList>
            <consortium name="The Broad Institute Genomics Platform"/>
            <consortium name="The Broad Institute Genome Sequencing Center for Infectious Disease"/>
            <person name="Wu L."/>
            <person name="Ma J."/>
        </authorList>
    </citation>
    <scope>NUCLEOTIDE SEQUENCE [LARGE SCALE GENOMIC DNA]</scope>
    <source>
        <strain evidence="1 2">CGMCC 1.12543</strain>
    </source>
</reference>
<gene>
    <name evidence="1" type="ORF">ACFPYI_01695</name>
</gene>
<name>A0ABD5RI96_9EURY</name>
<comment type="caution">
    <text evidence="1">The sequence shown here is derived from an EMBL/GenBank/DDBJ whole genome shotgun (WGS) entry which is preliminary data.</text>
</comment>
<protein>
    <submittedName>
        <fullName evidence="1">Uncharacterized protein</fullName>
    </submittedName>
</protein>
<dbReference type="Proteomes" id="UP001596099">
    <property type="component" value="Unassembled WGS sequence"/>
</dbReference>
<keyword evidence="2" id="KW-1185">Reference proteome</keyword>